<evidence type="ECO:0000256" key="1">
    <source>
        <dbReference type="ARBA" id="ARBA00022553"/>
    </source>
</evidence>
<dbReference type="InterPro" id="IPR011006">
    <property type="entry name" value="CheY-like_superfamily"/>
</dbReference>
<evidence type="ECO:0000256" key="7">
    <source>
        <dbReference type="PROSITE-ProRule" id="PRU01091"/>
    </source>
</evidence>
<dbReference type="InterPro" id="IPR039420">
    <property type="entry name" value="WalR-like"/>
</dbReference>
<dbReference type="SUPFAM" id="SSF52172">
    <property type="entry name" value="CheY-like"/>
    <property type="match status" value="1"/>
</dbReference>
<dbReference type="GO" id="GO:0005829">
    <property type="term" value="C:cytosol"/>
    <property type="evidence" value="ECO:0007669"/>
    <property type="project" value="TreeGrafter"/>
</dbReference>
<sequence>MRLLLVEDDECIADTLEKILGNHHYVVDVANDGELGWELVEAFNYDLILLDVMLPKLDGIQLCQRLRSHNYQAPVLLLTAQNSSTHKVMGLDAGADDYLVKPFDMSELLARIRVLLRRRNSPIQTVLEWENLRLDPGKCEVLYNNHLLNLTPKEYRLLELFLRNGHQVFSRSDILEHLWATEEAPQEDTVTAHIKGLRQKLKQAGAENDFIETVYGLGYRLKVFTSSQKMSQKTKENHRLNGAKPSTKQQAEDLFYEVQDLHNGIQQTKAALTKLWEKIKDKSCDRIIILEQATAALLENNLGDELRQKAQQAAHKLAGALGIFGFSKGSRLAFEVEQMLRSQKKINQNQILHLCNLVIALKQEIQQPAFAELEKILCHDVLDDAIEQSPFKGVK</sequence>
<organism evidence="10 11">
    <name type="scientific">Chlorogloeopsis fritschii PCC 6912</name>
    <dbReference type="NCBI Taxonomy" id="211165"/>
    <lineage>
        <taxon>Bacteria</taxon>
        <taxon>Bacillati</taxon>
        <taxon>Cyanobacteriota</taxon>
        <taxon>Cyanophyceae</taxon>
        <taxon>Nostocales</taxon>
        <taxon>Chlorogloeopsidaceae</taxon>
        <taxon>Chlorogloeopsis</taxon>
    </lineage>
</organism>
<evidence type="ECO:0000259" key="8">
    <source>
        <dbReference type="PROSITE" id="PS50110"/>
    </source>
</evidence>
<dbReference type="GO" id="GO:0032993">
    <property type="term" value="C:protein-DNA complex"/>
    <property type="evidence" value="ECO:0007669"/>
    <property type="project" value="TreeGrafter"/>
</dbReference>
<dbReference type="EMBL" id="RSCJ01000014">
    <property type="protein sequence ID" value="RUR78691.1"/>
    <property type="molecule type" value="Genomic_DNA"/>
</dbReference>
<dbReference type="GO" id="GO:0000156">
    <property type="term" value="F:phosphorelay response regulator activity"/>
    <property type="evidence" value="ECO:0007669"/>
    <property type="project" value="TreeGrafter"/>
</dbReference>
<protein>
    <recommendedName>
        <fullName evidence="12">Transcriptional regulator</fullName>
    </recommendedName>
</protein>
<evidence type="ECO:0000256" key="3">
    <source>
        <dbReference type="ARBA" id="ARBA00023015"/>
    </source>
</evidence>
<dbReference type="InterPro" id="IPR036641">
    <property type="entry name" value="HPT_dom_sf"/>
</dbReference>
<dbReference type="SMART" id="SM00862">
    <property type="entry name" value="Trans_reg_C"/>
    <property type="match status" value="1"/>
</dbReference>
<evidence type="ECO:0000313" key="10">
    <source>
        <dbReference type="EMBL" id="RUR78691.1"/>
    </source>
</evidence>
<keyword evidence="3" id="KW-0805">Transcription regulation</keyword>
<dbReference type="PROSITE" id="PS50110">
    <property type="entry name" value="RESPONSE_REGULATORY"/>
    <property type="match status" value="1"/>
</dbReference>
<dbReference type="SMR" id="A0A433NA24"/>
<evidence type="ECO:0008006" key="12">
    <source>
        <dbReference type="Google" id="ProtNLM"/>
    </source>
</evidence>
<evidence type="ECO:0000256" key="2">
    <source>
        <dbReference type="ARBA" id="ARBA00023012"/>
    </source>
</evidence>
<name>A0A433NA24_CHLFR</name>
<dbReference type="Pfam" id="PF00486">
    <property type="entry name" value="Trans_reg_C"/>
    <property type="match status" value="1"/>
</dbReference>
<dbReference type="InterPro" id="IPR001789">
    <property type="entry name" value="Sig_transdc_resp-reg_receiver"/>
</dbReference>
<reference evidence="10 11" key="1">
    <citation type="journal article" date="2019" name="Genome Biol. Evol.">
        <title>Day and night: Metabolic profiles and evolutionary relationships of six axenic non-marine cyanobacteria.</title>
        <authorList>
            <person name="Will S.E."/>
            <person name="Henke P."/>
            <person name="Boedeker C."/>
            <person name="Huang S."/>
            <person name="Brinkmann H."/>
            <person name="Rohde M."/>
            <person name="Jarek M."/>
            <person name="Friedl T."/>
            <person name="Seufert S."/>
            <person name="Schumacher M."/>
            <person name="Overmann J."/>
            <person name="Neumann-Schaal M."/>
            <person name="Petersen J."/>
        </authorList>
    </citation>
    <scope>NUCLEOTIDE SEQUENCE [LARGE SCALE GENOMIC DNA]</scope>
    <source>
        <strain evidence="10 11">PCC 6912</strain>
    </source>
</reference>
<dbReference type="Pfam" id="PF01627">
    <property type="entry name" value="Hpt"/>
    <property type="match status" value="1"/>
</dbReference>
<dbReference type="PANTHER" id="PTHR48111">
    <property type="entry name" value="REGULATOR OF RPOS"/>
    <property type="match status" value="1"/>
</dbReference>
<dbReference type="PANTHER" id="PTHR48111:SF15">
    <property type="entry name" value="OMPR SUBFAMILY"/>
    <property type="match status" value="1"/>
</dbReference>
<keyword evidence="2" id="KW-0902">Two-component regulatory system</keyword>
<dbReference type="CDD" id="cd19935">
    <property type="entry name" value="REC_OmpR_CusR-like"/>
    <property type="match status" value="1"/>
</dbReference>
<dbReference type="SUPFAM" id="SSF47226">
    <property type="entry name" value="Histidine-containing phosphotransfer domain, HPT domain"/>
    <property type="match status" value="1"/>
</dbReference>
<dbReference type="InterPro" id="IPR036388">
    <property type="entry name" value="WH-like_DNA-bd_sf"/>
</dbReference>
<feature type="domain" description="OmpR/PhoB-type" evidence="9">
    <location>
        <begin position="124"/>
        <end position="223"/>
    </location>
</feature>
<evidence type="ECO:0000256" key="4">
    <source>
        <dbReference type="ARBA" id="ARBA00023125"/>
    </source>
</evidence>
<feature type="domain" description="Response regulatory" evidence="8">
    <location>
        <begin position="2"/>
        <end position="116"/>
    </location>
</feature>
<dbReference type="FunFam" id="3.40.50.2300:FF:000002">
    <property type="entry name" value="DNA-binding response regulator PhoP"/>
    <property type="match status" value="1"/>
</dbReference>
<dbReference type="PROSITE" id="PS51755">
    <property type="entry name" value="OMPR_PHOB"/>
    <property type="match status" value="1"/>
</dbReference>
<accession>A0A433NA24</accession>
<dbReference type="RefSeq" id="WP_016873417.1">
    <property type="nucleotide sequence ID" value="NZ_AJLN01000044.1"/>
</dbReference>
<keyword evidence="11" id="KW-1185">Reference proteome</keyword>
<dbReference type="Pfam" id="PF00072">
    <property type="entry name" value="Response_reg"/>
    <property type="match status" value="1"/>
</dbReference>
<dbReference type="Gene3D" id="3.40.50.2300">
    <property type="match status" value="1"/>
</dbReference>
<dbReference type="SMART" id="SM00448">
    <property type="entry name" value="REC"/>
    <property type="match status" value="1"/>
</dbReference>
<dbReference type="Gene3D" id="6.10.250.690">
    <property type="match status" value="1"/>
</dbReference>
<comment type="caution">
    <text evidence="10">The sequence shown here is derived from an EMBL/GenBank/DDBJ whole genome shotgun (WGS) entry which is preliminary data.</text>
</comment>
<dbReference type="OrthoDB" id="442759at2"/>
<feature type="DNA-binding region" description="OmpR/PhoB-type" evidence="7">
    <location>
        <begin position="124"/>
        <end position="223"/>
    </location>
</feature>
<feature type="modified residue" description="4-aspartylphosphate" evidence="6">
    <location>
        <position position="51"/>
    </location>
</feature>
<dbReference type="Proteomes" id="UP000268857">
    <property type="component" value="Unassembled WGS sequence"/>
</dbReference>
<evidence type="ECO:0000256" key="5">
    <source>
        <dbReference type="ARBA" id="ARBA00023163"/>
    </source>
</evidence>
<evidence type="ECO:0000256" key="6">
    <source>
        <dbReference type="PROSITE-ProRule" id="PRU00169"/>
    </source>
</evidence>
<dbReference type="STRING" id="211165.GCA_000317285_00853"/>
<dbReference type="Gene3D" id="1.20.120.160">
    <property type="entry name" value="HPT domain"/>
    <property type="match status" value="1"/>
</dbReference>
<gene>
    <name evidence="10" type="ORF">PCC6912_34560</name>
</gene>
<dbReference type="GO" id="GO:0000976">
    <property type="term" value="F:transcription cis-regulatory region binding"/>
    <property type="evidence" value="ECO:0007669"/>
    <property type="project" value="TreeGrafter"/>
</dbReference>
<dbReference type="InterPro" id="IPR008207">
    <property type="entry name" value="Sig_transdc_His_kin_Hpt_dom"/>
</dbReference>
<keyword evidence="1 6" id="KW-0597">Phosphoprotein</keyword>
<dbReference type="CDD" id="cd00383">
    <property type="entry name" value="trans_reg_C"/>
    <property type="match status" value="1"/>
</dbReference>
<keyword evidence="5" id="KW-0804">Transcription</keyword>
<evidence type="ECO:0000313" key="11">
    <source>
        <dbReference type="Proteomes" id="UP000268857"/>
    </source>
</evidence>
<dbReference type="InterPro" id="IPR001867">
    <property type="entry name" value="OmpR/PhoB-type_DNA-bd"/>
</dbReference>
<dbReference type="AlphaFoldDB" id="A0A433NA24"/>
<dbReference type="Gene3D" id="1.10.10.10">
    <property type="entry name" value="Winged helix-like DNA-binding domain superfamily/Winged helix DNA-binding domain"/>
    <property type="match status" value="1"/>
</dbReference>
<evidence type="ECO:0000259" key="9">
    <source>
        <dbReference type="PROSITE" id="PS51755"/>
    </source>
</evidence>
<keyword evidence="4 7" id="KW-0238">DNA-binding</keyword>
<dbReference type="GO" id="GO:0006355">
    <property type="term" value="P:regulation of DNA-templated transcription"/>
    <property type="evidence" value="ECO:0007669"/>
    <property type="project" value="InterPro"/>
</dbReference>
<proteinExistence type="predicted"/>